<gene>
    <name evidence="2" type="ORF">HOO65_020334</name>
</gene>
<feature type="compositionally biased region" description="Polar residues" evidence="1">
    <location>
        <begin position="1"/>
        <end position="17"/>
    </location>
</feature>
<dbReference type="RefSeq" id="XP_070860972.1">
    <property type="nucleotide sequence ID" value="XM_071006854.1"/>
</dbReference>
<feature type="region of interest" description="Disordered" evidence="1">
    <location>
        <begin position="1"/>
        <end position="119"/>
    </location>
</feature>
<dbReference type="SUPFAM" id="SSF81995">
    <property type="entry name" value="beta-sandwich domain of Sec23/24"/>
    <property type="match status" value="1"/>
</dbReference>
<dbReference type="PANTHER" id="PTHR28186:SF1">
    <property type="entry name" value="MEIOTICALLY UP-REGULATED GENE 9 PROTEIN"/>
    <property type="match status" value="1"/>
</dbReference>
<feature type="compositionally biased region" description="Basic and acidic residues" evidence="1">
    <location>
        <begin position="101"/>
        <end position="119"/>
    </location>
</feature>
<keyword evidence="3" id="KW-1185">Reference proteome</keyword>
<dbReference type="Proteomes" id="UP001610728">
    <property type="component" value="Unassembled WGS sequence"/>
</dbReference>
<evidence type="ECO:0000256" key="1">
    <source>
        <dbReference type="SAM" id="MobiDB-lite"/>
    </source>
</evidence>
<comment type="caution">
    <text evidence="2">The sequence shown here is derived from an EMBL/GenBank/DDBJ whole genome shotgun (WGS) entry which is preliminary data.</text>
</comment>
<organism evidence="2 3">
    <name type="scientific">Ceratocystis lukuohia</name>
    <dbReference type="NCBI Taxonomy" id="2019550"/>
    <lineage>
        <taxon>Eukaryota</taxon>
        <taxon>Fungi</taxon>
        <taxon>Dikarya</taxon>
        <taxon>Ascomycota</taxon>
        <taxon>Pezizomycotina</taxon>
        <taxon>Sordariomycetes</taxon>
        <taxon>Hypocreomycetidae</taxon>
        <taxon>Microascales</taxon>
        <taxon>Ceratocystidaceae</taxon>
        <taxon>Ceratocystis</taxon>
    </lineage>
</organism>
<feature type="compositionally biased region" description="Low complexity" evidence="1">
    <location>
        <begin position="18"/>
        <end position="50"/>
    </location>
</feature>
<dbReference type="InterPro" id="IPR018809">
    <property type="entry name" value="DUF2406"/>
</dbReference>
<dbReference type="GeneID" id="98115967"/>
<evidence type="ECO:0000313" key="2">
    <source>
        <dbReference type="EMBL" id="KAL2889792.1"/>
    </source>
</evidence>
<feature type="compositionally biased region" description="Polar residues" evidence="1">
    <location>
        <begin position="54"/>
        <end position="82"/>
    </location>
</feature>
<feature type="compositionally biased region" description="Low complexity" evidence="1">
    <location>
        <begin position="219"/>
        <end position="230"/>
    </location>
</feature>
<proteinExistence type="predicted"/>
<evidence type="ECO:0000313" key="3">
    <source>
        <dbReference type="Proteomes" id="UP001610728"/>
    </source>
</evidence>
<reference evidence="2 3" key="1">
    <citation type="submission" date="2020-05" db="EMBL/GenBank/DDBJ databases">
        <title>Ceratocystis lukuohia genome.</title>
        <authorList>
            <person name="Harrington T.C."/>
            <person name="Kim K."/>
            <person name="Mayers C.G."/>
        </authorList>
    </citation>
    <scope>NUCLEOTIDE SEQUENCE [LARGE SCALE GENOMIC DNA]</scope>
    <source>
        <strain evidence="2 3">C4212</strain>
    </source>
</reference>
<feature type="region of interest" description="Disordered" evidence="1">
    <location>
        <begin position="211"/>
        <end position="312"/>
    </location>
</feature>
<name>A0ABR4MNB9_9PEZI</name>
<accession>A0ABR4MNB9</accession>
<feature type="compositionally biased region" description="Polar residues" evidence="1">
    <location>
        <begin position="262"/>
        <end position="291"/>
    </location>
</feature>
<sequence length="312" mass="35242">MASYDQQYQTAAPHNQAYNPHNQHQNFQQQQNQYQSHPQEQYYQQQQQHQQHQDYSSRPSNIQFDRQATEASQAPSHESTAAHQRKHSRGFSLSSNKAGSRKSENFETPAEKESRRLHTKADPSLAMNEAEPAAIAAMQATSMPSLRSIQHKDPFGNLIVEPDVSNPTRSRWERPLDTIRNFEAAIDGNYSTRPNYVPPSKETWVKRASIYSNPRDGNRGSYYGNSNNYSDSQQRPRNAPAAYPSYHTTGSGASGEHDHTGSEISSSGGQNYSHNNYSTQTAPQTQLSTVTPVAAPAPQEKRKSWFKKTFRK</sequence>
<protein>
    <submittedName>
        <fullName evidence="2">Meiotically up-regulated gene 9 protein</fullName>
    </submittedName>
</protein>
<dbReference type="Pfam" id="PF10295">
    <property type="entry name" value="DUF2406"/>
    <property type="match status" value="1"/>
</dbReference>
<dbReference type="EMBL" id="JABSNW010000002">
    <property type="protein sequence ID" value="KAL2889792.1"/>
    <property type="molecule type" value="Genomic_DNA"/>
</dbReference>
<dbReference type="PANTHER" id="PTHR28186">
    <property type="entry name" value="MEIOTICALLY UP-REGULATED GENE 9 PROTEIN"/>
    <property type="match status" value="1"/>
</dbReference>